<gene>
    <name evidence="1" type="ORF">AAFF_G00367160</name>
</gene>
<accession>A0AAD7SHY5</accession>
<reference evidence="1" key="1">
    <citation type="journal article" date="2023" name="Science">
        <title>Genome structures resolve the early diversification of teleost fishes.</title>
        <authorList>
            <person name="Parey E."/>
            <person name="Louis A."/>
            <person name="Montfort J."/>
            <person name="Bouchez O."/>
            <person name="Roques C."/>
            <person name="Iampietro C."/>
            <person name="Lluch J."/>
            <person name="Castinel A."/>
            <person name="Donnadieu C."/>
            <person name="Desvignes T."/>
            <person name="Floi Bucao C."/>
            <person name="Jouanno E."/>
            <person name="Wen M."/>
            <person name="Mejri S."/>
            <person name="Dirks R."/>
            <person name="Jansen H."/>
            <person name="Henkel C."/>
            <person name="Chen W.J."/>
            <person name="Zahm M."/>
            <person name="Cabau C."/>
            <person name="Klopp C."/>
            <person name="Thompson A.W."/>
            <person name="Robinson-Rechavi M."/>
            <person name="Braasch I."/>
            <person name="Lecointre G."/>
            <person name="Bobe J."/>
            <person name="Postlethwait J.H."/>
            <person name="Berthelot C."/>
            <person name="Roest Crollius H."/>
            <person name="Guiguen Y."/>
        </authorList>
    </citation>
    <scope>NUCLEOTIDE SEQUENCE</scope>
    <source>
        <strain evidence="1">NC1722</strain>
    </source>
</reference>
<name>A0AAD7SHY5_9TELE</name>
<proteinExistence type="predicted"/>
<dbReference type="AlphaFoldDB" id="A0AAD7SHY5"/>
<keyword evidence="2" id="KW-1185">Reference proteome</keyword>
<evidence type="ECO:0000313" key="1">
    <source>
        <dbReference type="EMBL" id="KAJ8402633.1"/>
    </source>
</evidence>
<protein>
    <submittedName>
        <fullName evidence="1">Uncharacterized protein</fullName>
    </submittedName>
</protein>
<dbReference type="EMBL" id="JAINUG010000063">
    <property type="protein sequence ID" value="KAJ8402633.1"/>
    <property type="molecule type" value="Genomic_DNA"/>
</dbReference>
<dbReference type="Proteomes" id="UP001221898">
    <property type="component" value="Unassembled WGS sequence"/>
</dbReference>
<sequence>MNVIEHCWGEAMKEAQPRAIMFVASQQGKVCQEWKRAFGTCYHLQNCAPTPDLLGSACLTQRDLAQVPACSEMLYWAQVSNGSLANWMTGVSGGWLGA</sequence>
<evidence type="ECO:0000313" key="2">
    <source>
        <dbReference type="Proteomes" id="UP001221898"/>
    </source>
</evidence>
<comment type="caution">
    <text evidence="1">The sequence shown here is derived from an EMBL/GenBank/DDBJ whole genome shotgun (WGS) entry which is preliminary data.</text>
</comment>
<organism evidence="1 2">
    <name type="scientific">Aldrovandia affinis</name>
    <dbReference type="NCBI Taxonomy" id="143900"/>
    <lineage>
        <taxon>Eukaryota</taxon>
        <taxon>Metazoa</taxon>
        <taxon>Chordata</taxon>
        <taxon>Craniata</taxon>
        <taxon>Vertebrata</taxon>
        <taxon>Euteleostomi</taxon>
        <taxon>Actinopterygii</taxon>
        <taxon>Neopterygii</taxon>
        <taxon>Teleostei</taxon>
        <taxon>Notacanthiformes</taxon>
        <taxon>Halosauridae</taxon>
        <taxon>Aldrovandia</taxon>
    </lineage>
</organism>